<comment type="caution">
    <text evidence="1">The sequence shown here is derived from an EMBL/GenBank/DDBJ whole genome shotgun (WGS) entry which is preliminary data.</text>
</comment>
<dbReference type="SMART" id="SM00894">
    <property type="entry name" value="Excalibur"/>
    <property type="match status" value="1"/>
</dbReference>
<organism evidence="1 2">
    <name type="scientific">Rodentibacter caecimuris</name>
    <dbReference type="NCBI Taxonomy" id="1796644"/>
    <lineage>
        <taxon>Bacteria</taxon>
        <taxon>Pseudomonadati</taxon>
        <taxon>Pseudomonadota</taxon>
        <taxon>Gammaproteobacteria</taxon>
        <taxon>Pasteurellales</taxon>
        <taxon>Pasteurellaceae</taxon>
        <taxon>Rodentibacter</taxon>
    </lineage>
</organism>
<dbReference type="EMBL" id="MLAB01000060">
    <property type="protein sequence ID" value="OOF70143.1"/>
    <property type="molecule type" value="Genomic_DNA"/>
</dbReference>
<dbReference type="AlphaFoldDB" id="A0A9X8W1G5"/>
<keyword evidence="2" id="KW-1185">Reference proteome</keyword>
<dbReference type="RefSeq" id="WP_059366681.1">
    <property type="nucleotide sequence ID" value="NZ_BBXJ01000001.1"/>
</dbReference>
<gene>
    <name evidence="1" type="ORF">BKG90_10900</name>
</gene>
<reference evidence="1 2" key="1">
    <citation type="submission" date="2016-10" db="EMBL/GenBank/DDBJ databases">
        <title>Rodentibacter gen. nov. and new species.</title>
        <authorList>
            <person name="Christensen H."/>
        </authorList>
    </citation>
    <scope>NUCLEOTIDE SEQUENCE [LARGE SCALE GENOMIC DNA]</scope>
    <source>
        <strain evidence="1 2">199137021</strain>
    </source>
</reference>
<dbReference type="GeneID" id="85657154"/>
<dbReference type="Proteomes" id="UP000188998">
    <property type="component" value="Unassembled WGS sequence"/>
</dbReference>
<proteinExistence type="predicted"/>
<accession>A0A9X8W1G5</accession>
<protein>
    <submittedName>
        <fullName evidence="1">Uncharacterized protein</fullName>
    </submittedName>
</protein>
<evidence type="ECO:0000313" key="1">
    <source>
        <dbReference type="EMBL" id="OOF70143.1"/>
    </source>
</evidence>
<sequence length="70" mass="7790">MKKILLGVSLFTLSYDSLAARVRCSDFATQDEAQQYMRENGANYLDRDKDGEACECLPGGSKYGSSVCRR</sequence>
<name>A0A9X8W1G5_9PAST</name>
<evidence type="ECO:0000313" key="2">
    <source>
        <dbReference type="Proteomes" id="UP000188998"/>
    </source>
</evidence>
<dbReference type="InterPro" id="IPR008613">
    <property type="entry name" value="Excalibur_Ca-bd_domain"/>
</dbReference>
<dbReference type="Pfam" id="PF05901">
    <property type="entry name" value="Excalibur"/>
    <property type="match status" value="1"/>
</dbReference>